<proteinExistence type="predicted"/>
<dbReference type="Gene3D" id="3.40.50.1820">
    <property type="entry name" value="alpha/beta hydrolase"/>
    <property type="match status" value="1"/>
</dbReference>
<name>A0ABP9H531_9ACTN</name>
<dbReference type="InterPro" id="IPR029058">
    <property type="entry name" value="AB_hydrolase_fold"/>
</dbReference>
<keyword evidence="2" id="KW-0378">Hydrolase</keyword>
<comment type="caution">
    <text evidence="2">The sequence shown here is derived from an EMBL/GenBank/DDBJ whole genome shotgun (WGS) entry which is preliminary data.</text>
</comment>
<reference evidence="3" key="1">
    <citation type="journal article" date="2019" name="Int. J. Syst. Evol. Microbiol.">
        <title>The Global Catalogue of Microorganisms (GCM) 10K type strain sequencing project: providing services to taxonomists for standard genome sequencing and annotation.</title>
        <authorList>
            <consortium name="The Broad Institute Genomics Platform"/>
            <consortium name="The Broad Institute Genome Sequencing Center for Infectious Disease"/>
            <person name="Wu L."/>
            <person name="Ma J."/>
        </authorList>
    </citation>
    <scope>NUCLEOTIDE SEQUENCE [LARGE SCALE GENOMIC DNA]</scope>
    <source>
        <strain evidence="3">JCM 17986</strain>
    </source>
</reference>
<evidence type="ECO:0000259" key="1">
    <source>
        <dbReference type="Pfam" id="PF12697"/>
    </source>
</evidence>
<dbReference type="PANTHER" id="PTHR37017">
    <property type="entry name" value="AB HYDROLASE-1 DOMAIN-CONTAINING PROTEIN-RELATED"/>
    <property type="match status" value="1"/>
</dbReference>
<feature type="domain" description="AB hydrolase-1" evidence="1">
    <location>
        <begin position="46"/>
        <end position="266"/>
    </location>
</feature>
<dbReference type="InterPro" id="IPR006311">
    <property type="entry name" value="TAT_signal"/>
</dbReference>
<dbReference type="PANTHER" id="PTHR37017:SF11">
    <property type="entry name" value="ESTERASE_LIPASE_THIOESTERASE DOMAIN-CONTAINING PROTEIN"/>
    <property type="match status" value="1"/>
</dbReference>
<evidence type="ECO:0000313" key="2">
    <source>
        <dbReference type="EMBL" id="GAA4962023.1"/>
    </source>
</evidence>
<keyword evidence="3" id="KW-1185">Reference proteome</keyword>
<accession>A0ABP9H531</accession>
<dbReference type="RefSeq" id="WP_345675675.1">
    <property type="nucleotide sequence ID" value="NZ_BAABHS010000008.1"/>
</dbReference>
<dbReference type="Pfam" id="PF12697">
    <property type="entry name" value="Abhydrolase_6"/>
    <property type="match status" value="1"/>
</dbReference>
<dbReference type="Proteomes" id="UP001500466">
    <property type="component" value="Unassembled WGS sequence"/>
</dbReference>
<dbReference type="SUPFAM" id="SSF53474">
    <property type="entry name" value="alpha/beta-Hydrolases"/>
    <property type="match status" value="1"/>
</dbReference>
<gene>
    <name evidence="2" type="ORF">GCM10023205_27130</name>
</gene>
<dbReference type="InterPro" id="IPR000073">
    <property type="entry name" value="AB_hydrolase_1"/>
</dbReference>
<evidence type="ECO:0000313" key="3">
    <source>
        <dbReference type="Proteomes" id="UP001500466"/>
    </source>
</evidence>
<dbReference type="InterPro" id="IPR052897">
    <property type="entry name" value="Sec-Metab_Biosynth_Hydrolase"/>
</dbReference>
<protein>
    <submittedName>
        <fullName evidence="2">Alpha/beta hydrolase</fullName>
    </submittedName>
</protein>
<dbReference type="PROSITE" id="PS51318">
    <property type="entry name" value="TAT"/>
    <property type="match status" value="1"/>
</dbReference>
<dbReference type="EMBL" id="BAABHS010000008">
    <property type="protein sequence ID" value="GAA4962023.1"/>
    <property type="molecule type" value="Genomic_DNA"/>
</dbReference>
<sequence length="278" mass="28534">MTNAHGFTRRHVVAGTSAVIGSAVLGTGTASARPATSSPSAARPTVVLVHGAFVDGASWAPVIARLQAKGHAVIAAANPLRGLEADAAHVRSVLAHVDGPAVLVGHSYAGAVITQAAASAPNVKALVYVAALIPDVGETTGELAFRYPGSELQPTLEEVPAPGGDGSAGVDLYIRQDAFPRVYAADSPIADARVFAAAQRPIHAAALAEPATEAAWHTLPSWTLITTADRILPLDLQKFQADRARSVTRSVNASHLVQRSCPVAVVSMIDAAVKATVH</sequence>
<organism evidence="2 3">
    <name type="scientific">Yinghuangia aomiensis</name>
    <dbReference type="NCBI Taxonomy" id="676205"/>
    <lineage>
        <taxon>Bacteria</taxon>
        <taxon>Bacillati</taxon>
        <taxon>Actinomycetota</taxon>
        <taxon>Actinomycetes</taxon>
        <taxon>Kitasatosporales</taxon>
        <taxon>Streptomycetaceae</taxon>
        <taxon>Yinghuangia</taxon>
    </lineage>
</organism>
<dbReference type="GO" id="GO:0016787">
    <property type="term" value="F:hydrolase activity"/>
    <property type="evidence" value="ECO:0007669"/>
    <property type="project" value="UniProtKB-KW"/>
</dbReference>